<feature type="transmembrane region" description="Helical" evidence="3">
    <location>
        <begin position="168"/>
        <end position="188"/>
    </location>
</feature>
<dbReference type="Gene3D" id="1.20.1250.20">
    <property type="entry name" value="MFS general substrate transporter like domains"/>
    <property type="match status" value="2"/>
</dbReference>
<dbReference type="InterPro" id="IPR036259">
    <property type="entry name" value="MFS_trans_sf"/>
</dbReference>
<feature type="transmembrane region" description="Helical" evidence="3">
    <location>
        <begin position="82"/>
        <end position="100"/>
    </location>
</feature>
<dbReference type="InterPro" id="IPR020846">
    <property type="entry name" value="MFS_dom"/>
</dbReference>
<evidence type="ECO:0000256" key="3">
    <source>
        <dbReference type="SAM" id="Phobius"/>
    </source>
</evidence>
<reference evidence="5 6" key="1">
    <citation type="submission" date="2023-04" db="EMBL/GenBank/DDBJ databases">
        <title>Genome of Basidiobolus ranarum AG-B5.</title>
        <authorList>
            <person name="Stajich J.E."/>
            <person name="Carter-House D."/>
            <person name="Gryganskyi A."/>
        </authorList>
    </citation>
    <scope>NUCLEOTIDE SEQUENCE [LARGE SCALE GENOMIC DNA]</scope>
    <source>
        <strain evidence="5 6">AG-B5</strain>
    </source>
</reference>
<dbReference type="Proteomes" id="UP001479436">
    <property type="component" value="Unassembled WGS sequence"/>
</dbReference>
<feature type="transmembrane region" description="Helical" evidence="3">
    <location>
        <begin position="367"/>
        <end position="389"/>
    </location>
</feature>
<keyword evidence="3" id="KW-0812">Transmembrane</keyword>
<accession>A0ABR2W425</accession>
<proteinExistence type="inferred from homology"/>
<dbReference type="InterPro" id="IPR050327">
    <property type="entry name" value="Proton-linked_MCT"/>
</dbReference>
<organism evidence="5 6">
    <name type="scientific">Basidiobolus ranarum</name>
    <dbReference type="NCBI Taxonomy" id="34480"/>
    <lineage>
        <taxon>Eukaryota</taxon>
        <taxon>Fungi</taxon>
        <taxon>Fungi incertae sedis</taxon>
        <taxon>Zoopagomycota</taxon>
        <taxon>Entomophthoromycotina</taxon>
        <taxon>Basidiobolomycetes</taxon>
        <taxon>Basidiobolales</taxon>
        <taxon>Basidiobolaceae</taxon>
        <taxon>Basidiobolus</taxon>
    </lineage>
</organism>
<feature type="transmembrane region" description="Helical" evidence="3">
    <location>
        <begin position="401"/>
        <end position="425"/>
    </location>
</feature>
<evidence type="ECO:0000313" key="6">
    <source>
        <dbReference type="Proteomes" id="UP001479436"/>
    </source>
</evidence>
<feature type="transmembrane region" description="Helical" evidence="3">
    <location>
        <begin position="243"/>
        <end position="261"/>
    </location>
</feature>
<dbReference type="PANTHER" id="PTHR11360">
    <property type="entry name" value="MONOCARBOXYLATE TRANSPORTER"/>
    <property type="match status" value="1"/>
</dbReference>
<evidence type="ECO:0000259" key="4">
    <source>
        <dbReference type="PROSITE" id="PS50850"/>
    </source>
</evidence>
<sequence>MTCSELEKVPLELLEVESDLKRDTEVNLPNASDSFPEGGWGWLVVASSFLIHFIVLGIQYTFGIYQQHYTAVVFPGVKESEVSLIGTLGSSIMFIFGIVAGRLADSYGFKKVQFTGNIVLCGGLIAASFASQVWHLYLSQGVLYGLGGSLCFFPAVSIPSQWFAKRRGLATGIAVSGGGIGGLVLAPITRSLIAKFGFRWSLRILGLSGFILLSLASVLLKTRIQNNSRSPIIDLSLFNSPKFSILFLIGMIVSFGYLVPFFFLPNYVLYSGLSIEIGSLLLGLLNGSSALGRVMLGYIADGIGRVNSLFMSLFIGTLSIFLLWSLSSGFISLLIFVLLYGFTAGGFVSLFPVVASEVHGAEKLATVAGFLYVSIGFGSLVGIPIAGAILDASRHLEHFTYLPIILYSGFMMLLGSILAGILKFVKS</sequence>
<feature type="transmembrane region" description="Helical" evidence="3">
    <location>
        <begin position="330"/>
        <end position="355"/>
    </location>
</feature>
<name>A0ABR2W425_9FUNG</name>
<feature type="transmembrane region" description="Helical" evidence="3">
    <location>
        <begin position="40"/>
        <end position="62"/>
    </location>
</feature>
<dbReference type="SUPFAM" id="SSF103473">
    <property type="entry name" value="MFS general substrate transporter"/>
    <property type="match status" value="1"/>
</dbReference>
<keyword evidence="3" id="KW-1133">Transmembrane helix</keyword>
<keyword evidence="6" id="KW-1185">Reference proteome</keyword>
<feature type="transmembrane region" description="Helical" evidence="3">
    <location>
        <begin position="112"/>
        <end position="130"/>
    </location>
</feature>
<evidence type="ECO:0000256" key="1">
    <source>
        <dbReference type="ARBA" id="ARBA00004141"/>
    </source>
</evidence>
<comment type="caution">
    <text evidence="5">The sequence shown here is derived from an EMBL/GenBank/DDBJ whole genome shotgun (WGS) entry which is preliminary data.</text>
</comment>
<comment type="subcellular location">
    <subcellularLocation>
        <location evidence="1">Membrane</location>
        <topology evidence="1">Multi-pass membrane protein</topology>
    </subcellularLocation>
</comment>
<dbReference type="Pfam" id="PF07690">
    <property type="entry name" value="MFS_1"/>
    <property type="match status" value="1"/>
</dbReference>
<dbReference type="EMBL" id="JASJQH010007056">
    <property type="protein sequence ID" value="KAK9719237.1"/>
    <property type="molecule type" value="Genomic_DNA"/>
</dbReference>
<keyword evidence="3" id="KW-0472">Membrane</keyword>
<protein>
    <recommendedName>
        <fullName evidence="4">Major facilitator superfamily (MFS) profile domain-containing protein</fullName>
    </recommendedName>
</protein>
<dbReference type="PROSITE" id="PS50850">
    <property type="entry name" value="MFS"/>
    <property type="match status" value="1"/>
</dbReference>
<feature type="transmembrane region" description="Helical" evidence="3">
    <location>
        <begin position="306"/>
        <end position="324"/>
    </location>
</feature>
<evidence type="ECO:0000313" key="5">
    <source>
        <dbReference type="EMBL" id="KAK9719237.1"/>
    </source>
</evidence>
<comment type="similarity">
    <text evidence="2">Belongs to the major facilitator superfamily. Monocarboxylate porter (TC 2.A.1.13) family.</text>
</comment>
<dbReference type="InterPro" id="IPR011701">
    <property type="entry name" value="MFS"/>
</dbReference>
<feature type="transmembrane region" description="Helical" evidence="3">
    <location>
        <begin position="200"/>
        <end position="222"/>
    </location>
</feature>
<gene>
    <name evidence="5" type="ORF">K7432_004931</name>
</gene>
<feature type="transmembrane region" description="Helical" evidence="3">
    <location>
        <begin position="136"/>
        <end position="156"/>
    </location>
</feature>
<evidence type="ECO:0000256" key="2">
    <source>
        <dbReference type="ARBA" id="ARBA00006727"/>
    </source>
</evidence>
<feature type="domain" description="Major facilitator superfamily (MFS) profile" evidence="4">
    <location>
        <begin position="40"/>
        <end position="427"/>
    </location>
</feature>
<dbReference type="CDD" id="cd17352">
    <property type="entry name" value="MFS_MCT_SLC16"/>
    <property type="match status" value="1"/>
</dbReference>
<dbReference type="PANTHER" id="PTHR11360:SF284">
    <property type="entry name" value="EG:103B4.3 PROTEIN-RELATED"/>
    <property type="match status" value="1"/>
</dbReference>